<name>A0ABR0ARP3_9CRUS</name>
<comment type="caution">
    <text evidence="1">The sequence shown here is derived from an EMBL/GenBank/DDBJ whole genome shotgun (WGS) entry which is preliminary data.</text>
</comment>
<evidence type="ECO:0000313" key="1">
    <source>
        <dbReference type="EMBL" id="KAK4027792.1"/>
    </source>
</evidence>
<dbReference type="EMBL" id="JAOYFB010000038">
    <property type="protein sequence ID" value="KAK4027792.1"/>
    <property type="molecule type" value="Genomic_DNA"/>
</dbReference>
<dbReference type="Proteomes" id="UP001234178">
    <property type="component" value="Unassembled WGS sequence"/>
</dbReference>
<keyword evidence="2" id="KW-1185">Reference proteome</keyword>
<protein>
    <submittedName>
        <fullName evidence="1">Uncharacterized protein</fullName>
    </submittedName>
</protein>
<evidence type="ECO:0000313" key="2">
    <source>
        <dbReference type="Proteomes" id="UP001234178"/>
    </source>
</evidence>
<proteinExistence type="predicted"/>
<reference evidence="1 2" key="1">
    <citation type="journal article" date="2023" name="Nucleic Acids Res.">
        <title>The hologenome of Daphnia magna reveals possible DNA methylation and microbiome-mediated evolution of the host genome.</title>
        <authorList>
            <person name="Chaturvedi A."/>
            <person name="Li X."/>
            <person name="Dhandapani V."/>
            <person name="Marshall H."/>
            <person name="Kissane S."/>
            <person name="Cuenca-Cambronero M."/>
            <person name="Asole G."/>
            <person name="Calvet F."/>
            <person name="Ruiz-Romero M."/>
            <person name="Marangio P."/>
            <person name="Guigo R."/>
            <person name="Rago D."/>
            <person name="Mirbahai L."/>
            <person name="Eastwood N."/>
            <person name="Colbourne J.K."/>
            <person name="Zhou J."/>
            <person name="Mallon E."/>
            <person name="Orsini L."/>
        </authorList>
    </citation>
    <scope>NUCLEOTIDE SEQUENCE [LARGE SCALE GENOMIC DNA]</scope>
    <source>
        <strain evidence="1">LRV0_1</strain>
    </source>
</reference>
<organism evidence="1 2">
    <name type="scientific">Daphnia magna</name>
    <dbReference type="NCBI Taxonomy" id="35525"/>
    <lineage>
        <taxon>Eukaryota</taxon>
        <taxon>Metazoa</taxon>
        <taxon>Ecdysozoa</taxon>
        <taxon>Arthropoda</taxon>
        <taxon>Crustacea</taxon>
        <taxon>Branchiopoda</taxon>
        <taxon>Diplostraca</taxon>
        <taxon>Cladocera</taxon>
        <taxon>Anomopoda</taxon>
        <taxon>Daphniidae</taxon>
        <taxon>Daphnia</taxon>
    </lineage>
</organism>
<gene>
    <name evidence="1" type="ORF">OUZ56_016933</name>
</gene>
<accession>A0ABR0ARP3</accession>
<sequence length="96" mass="10512">MEKDSEGFLYQVELCTCKLRLMASIVPFTVDGDYPGMPCVVDADDDSLSNGTCSSRIQAVKLETCPGIRLSSITDCQEPEEKYKMSSALCPLDFSS</sequence>